<feature type="compositionally biased region" description="Polar residues" evidence="10">
    <location>
        <begin position="273"/>
        <end position="322"/>
    </location>
</feature>
<dbReference type="GO" id="GO:0003924">
    <property type="term" value="F:GTPase activity"/>
    <property type="evidence" value="ECO:0007669"/>
    <property type="project" value="InterPro"/>
</dbReference>
<keyword evidence="4" id="KW-0547">Nucleotide-binding</keyword>
<keyword evidence="14" id="KW-1185">Reference proteome</keyword>
<evidence type="ECO:0000313" key="14">
    <source>
        <dbReference type="Proteomes" id="UP000053789"/>
    </source>
</evidence>
<dbReference type="HOGENOM" id="CLU_506217_0_0_1"/>
<feature type="region of interest" description="Disordered" evidence="10">
    <location>
        <begin position="199"/>
        <end position="224"/>
    </location>
</feature>
<evidence type="ECO:0000259" key="12">
    <source>
        <dbReference type="Pfam" id="PF02656"/>
    </source>
</evidence>
<dbReference type="SMART" id="SM00174">
    <property type="entry name" value="RHO"/>
    <property type="match status" value="1"/>
</dbReference>
<evidence type="ECO:0000256" key="10">
    <source>
        <dbReference type="SAM" id="MobiDB-lite"/>
    </source>
</evidence>
<dbReference type="GO" id="GO:0005816">
    <property type="term" value="C:spindle pole body"/>
    <property type="evidence" value="ECO:0007669"/>
    <property type="project" value="UniProtKB-ARBA"/>
</dbReference>
<evidence type="ECO:0000313" key="13">
    <source>
        <dbReference type="EMBL" id="KIW94112.1"/>
    </source>
</evidence>
<dbReference type="GO" id="GO:0012505">
    <property type="term" value="C:endomembrane system"/>
    <property type="evidence" value="ECO:0007669"/>
    <property type="project" value="UniProtKB-SubCell"/>
</dbReference>
<dbReference type="GO" id="GO:0051301">
    <property type="term" value="P:cell division"/>
    <property type="evidence" value="ECO:0007669"/>
    <property type="project" value="UniProtKB-KW"/>
</dbReference>
<dbReference type="CDD" id="cd04128">
    <property type="entry name" value="Spg1"/>
    <property type="match status" value="1"/>
</dbReference>
<dbReference type="PRINTS" id="PR00449">
    <property type="entry name" value="RASTRNSFRMNG"/>
</dbReference>
<evidence type="ECO:0000256" key="7">
    <source>
        <dbReference type="ARBA" id="ARBA00023134"/>
    </source>
</evidence>
<feature type="transmembrane region" description="Helical" evidence="11">
    <location>
        <begin position="151"/>
        <end position="170"/>
    </location>
</feature>
<gene>
    <name evidence="13" type="ORF">Z519_05428</name>
</gene>
<dbReference type="PANTHER" id="PTHR47978">
    <property type="match status" value="1"/>
</dbReference>
<dbReference type="GeneID" id="27698356"/>
<feature type="compositionally biased region" description="Polar residues" evidence="10">
    <location>
        <begin position="329"/>
        <end position="346"/>
    </location>
</feature>
<evidence type="ECO:0000256" key="9">
    <source>
        <dbReference type="ARBA" id="ARBA00023306"/>
    </source>
</evidence>
<dbReference type="SUPFAM" id="SSF52540">
    <property type="entry name" value="P-loop containing nucleoside triphosphate hydrolases"/>
    <property type="match status" value="1"/>
</dbReference>
<dbReference type="EMBL" id="KN846986">
    <property type="protein sequence ID" value="KIW94112.1"/>
    <property type="molecule type" value="Genomic_DNA"/>
</dbReference>
<dbReference type="InterPro" id="IPR001806">
    <property type="entry name" value="Small_GTPase"/>
</dbReference>
<protein>
    <submittedName>
        <fullName evidence="13">Septum-promoting GTP-binding protein 1</fullName>
    </submittedName>
</protein>
<organism evidence="13 14">
    <name type="scientific">Cladophialophora bantiana (strain ATCC 10958 / CBS 173.52 / CDC B-1940 / NIH 8579)</name>
    <name type="common">Xylohypha bantiana</name>
    <dbReference type="NCBI Taxonomy" id="1442370"/>
    <lineage>
        <taxon>Eukaryota</taxon>
        <taxon>Fungi</taxon>
        <taxon>Dikarya</taxon>
        <taxon>Ascomycota</taxon>
        <taxon>Pezizomycotina</taxon>
        <taxon>Eurotiomycetes</taxon>
        <taxon>Chaetothyriomycetidae</taxon>
        <taxon>Chaetothyriales</taxon>
        <taxon>Herpotrichiellaceae</taxon>
        <taxon>Cladophialophora</taxon>
    </lineage>
</organism>
<proteinExistence type="predicted"/>
<evidence type="ECO:0000256" key="5">
    <source>
        <dbReference type="ARBA" id="ARBA00022776"/>
    </source>
</evidence>
<keyword evidence="8 11" id="KW-0472">Membrane</keyword>
<dbReference type="VEuPathDB" id="FungiDB:Z519_05428"/>
<evidence type="ECO:0000256" key="3">
    <source>
        <dbReference type="ARBA" id="ARBA00022692"/>
    </source>
</evidence>
<dbReference type="InterPro" id="IPR027417">
    <property type="entry name" value="P-loop_NTPase"/>
</dbReference>
<evidence type="ECO:0000256" key="4">
    <source>
        <dbReference type="ARBA" id="ARBA00022741"/>
    </source>
</evidence>
<dbReference type="SMART" id="SM00175">
    <property type="entry name" value="RAB"/>
    <property type="match status" value="1"/>
</dbReference>
<evidence type="ECO:0000256" key="6">
    <source>
        <dbReference type="ARBA" id="ARBA00022989"/>
    </source>
</evidence>
<evidence type="ECO:0000256" key="8">
    <source>
        <dbReference type="ARBA" id="ARBA00023136"/>
    </source>
</evidence>
<keyword evidence="3 11" id="KW-0812">Transmembrane</keyword>
<dbReference type="PROSITE" id="PS51419">
    <property type="entry name" value="RAB"/>
    <property type="match status" value="1"/>
</dbReference>
<evidence type="ECO:0000256" key="11">
    <source>
        <dbReference type="SAM" id="Phobius"/>
    </source>
</evidence>
<keyword evidence="5" id="KW-0498">Mitosis</keyword>
<dbReference type="AlphaFoldDB" id="A0A0D2G697"/>
<name>A0A0D2G697_CLAB1</name>
<dbReference type="RefSeq" id="XP_016620781.1">
    <property type="nucleotide sequence ID" value="XM_016763168.1"/>
</dbReference>
<dbReference type="GO" id="GO:0035556">
    <property type="term" value="P:intracellular signal transduction"/>
    <property type="evidence" value="ECO:0007669"/>
    <property type="project" value="UniProtKB-ARBA"/>
</dbReference>
<keyword evidence="6 11" id="KW-1133">Transmembrane helix</keyword>
<evidence type="ECO:0000256" key="1">
    <source>
        <dbReference type="ARBA" id="ARBA00004127"/>
    </source>
</evidence>
<keyword evidence="7" id="KW-0342">GTP-binding</keyword>
<dbReference type="Proteomes" id="UP000053789">
    <property type="component" value="Unassembled WGS sequence"/>
</dbReference>
<feature type="region of interest" description="Disordered" evidence="10">
    <location>
        <begin position="270"/>
        <end position="346"/>
    </location>
</feature>
<dbReference type="InterPro" id="IPR003807">
    <property type="entry name" value="DUF202"/>
</dbReference>
<dbReference type="InterPro" id="IPR005225">
    <property type="entry name" value="Small_GTP-bd"/>
</dbReference>
<keyword evidence="2" id="KW-0132">Cell division</keyword>
<evidence type="ECO:0000256" key="2">
    <source>
        <dbReference type="ARBA" id="ARBA00022618"/>
    </source>
</evidence>
<dbReference type="GO" id="GO:0005525">
    <property type="term" value="F:GTP binding"/>
    <property type="evidence" value="ECO:0007669"/>
    <property type="project" value="UniProtKB-KW"/>
</dbReference>
<dbReference type="GO" id="GO:0090068">
    <property type="term" value="P:positive regulation of cell cycle process"/>
    <property type="evidence" value="ECO:0007669"/>
    <property type="project" value="UniProtKB-ARBA"/>
</dbReference>
<sequence>MPPPVSPDLPPAHLVEDGWHILYNPFSATINVDENHPVNPVKMFLLRPLYAPLLFSNTSSDARDHCANERTFLSWLRLSIYMAVVAVAIFINFHLKSQPTSLEERLSHPLGIIFWVLSLACLVSGLGIYMRTVTKYARRRALVQTGMKTQIVFGVVSTAIIAACALFLGAEVQASRERQAAFAANVIPELIYGAERLHTKTSHPSTAAAASDRRSSTSAPHESPQGFIPRLFKLTFILPSTPSFTRCLSAAMDPTASNEYPAESAYSPHIVNDQDQPQEDTTAIQGGHQSQPSTVTATPPMDNDSNQRYNSPNLYQQPTSRPGSGMGGHQQTQYQENRQSQPSGKSSVVIKVGMVGDAQIGKTSLMVKYVEGSWDEDYIQTLGVNFMEKTISIRNTEITFSIWDLGGQREFVNMLPLVCNDAVAILFMFDLTRKSTLNSIKEWYRQGRGFNKTAIPFLIGTKYDHFVNFPREDQEEISNQARRFAKAMRASLIFSSTSHSINVQKIFKIVLSKAFDLKCTIPEIENVGEPLLLYQSVN</sequence>
<dbReference type="OrthoDB" id="6585768at2759"/>
<dbReference type="FunFam" id="3.40.50.300:FF:000330">
    <property type="entry name" value="Septum-promoting GTP-binding protein 1"/>
    <property type="match status" value="1"/>
</dbReference>
<accession>A0A0D2G697</accession>
<dbReference type="InterPro" id="IPR017231">
    <property type="entry name" value="Small_GTPase_Tem1/Spg1"/>
</dbReference>
<comment type="subcellular location">
    <subcellularLocation>
        <location evidence="1">Endomembrane system</location>
        <topology evidence="1">Multi-pass membrane protein</topology>
    </subcellularLocation>
</comment>
<feature type="transmembrane region" description="Helical" evidence="11">
    <location>
        <begin position="72"/>
        <end position="92"/>
    </location>
</feature>
<keyword evidence="9" id="KW-0131">Cell cycle</keyword>
<dbReference type="Pfam" id="PF02656">
    <property type="entry name" value="DUF202"/>
    <property type="match status" value="1"/>
</dbReference>
<dbReference type="SMART" id="SM00173">
    <property type="entry name" value="RAS"/>
    <property type="match status" value="1"/>
</dbReference>
<reference evidence="13" key="1">
    <citation type="submission" date="2015-01" db="EMBL/GenBank/DDBJ databases">
        <title>The Genome Sequence of Cladophialophora bantiana CBS 173.52.</title>
        <authorList>
            <consortium name="The Broad Institute Genomics Platform"/>
            <person name="Cuomo C."/>
            <person name="de Hoog S."/>
            <person name="Gorbushina A."/>
            <person name="Stielow B."/>
            <person name="Teixiera M."/>
            <person name="Abouelleil A."/>
            <person name="Chapman S.B."/>
            <person name="Priest M."/>
            <person name="Young S.K."/>
            <person name="Wortman J."/>
            <person name="Nusbaum C."/>
            <person name="Birren B."/>
        </authorList>
    </citation>
    <scope>NUCLEOTIDE SEQUENCE [LARGE SCALE GENOMIC DNA]</scope>
    <source>
        <strain evidence="13">CBS 173.52</strain>
    </source>
</reference>
<dbReference type="NCBIfam" id="TIGR00231">
    <property type="entry name" value="small_GTP"/>
    <property type="match status" value="1"/>
</dbReference>
<feature type="transmembrane region" description="Helical" evidence="11">
    <location>
        <begin position="112"/>
        <end position="130"/>
    </location>
</feature>
<dbReference type="Pfam" id="PF00071">
    <property type="entry name" value="Ras"/>
    <property type="match status" value="1"/>
</dbReference>
<dbReference type="Gene3D" id="3.40.50.300">
    <property type="entry name" value="P-loop containing nucleotide triphosphate hydrolases"/>
    <property type="match status" value="1"/>
</dbReference>
<feature type="domain" description="DUF202" evidence="12">
    <location>
        <begin position="63"/>
        <end position="134"/>
    </location>
</feature>